<dbReference type="Proteomes" id="UP000320762">
    <property type="component" value="Unassembled WGS sequence"/>
</dbReference>
<dbReference type="PANTHER" id="PTHR38248:SF2">
    <property type="entry name" value="FUNK1 11"/>
    <property type="match status" value="1"/>
</dbReference>
<feature type="domain" description="Fungal-type protein kinase" evidence="2">
    <location>
        <begin position="517"/>
        <end position="637"/>
    </location>
</feature>
<keyword evidence="4" id="KW-1185">Reference proteome</keyword>
<gene>
    <name evidence="3" type="ORF">BD626DRAFT_496066</name>
</gene>
<dbReference type="EMBL" id="VDMD01000010">
    <property type="protein sequence ID" value="TRM63254.1"/>
    <property type="molecule type" value="Genomic_DNA"/>
</dbReference>
<dbReference type="InterPro" id="IPR011009">
    <property type="entry name" value="Kinase-like_dom_sf"/>
</dbReference>
<dbReference type="SUPFAM" id="SSF56112">
    <property type="entry name" value="Protein kinase-like (PK-like)"/>
    <property type="match status" value="1"/>
</dbReference>
<feature type="region of interest" description="Disordered" evidence="1">
    <location>
        <begin position="173"/>
        <end position="289"/>
    </location>
</feature>
<proteinExistence type="predicted"/>
<sequence>MSSTPHKRSTHGHHSRCLKEVNPALRKDLEGRICPQALPIERFVQAVYGISAEDVDRITNHGIVLPAEPLEQYSKIAEKKRHERSMYKPFQQMFEHCLRSTCDLFKVDFGQLLKFYEAKGDRVLHGVGDSQRKPDGMVGHANAFSEERIAWRLLHHYFEFKKNYLKHEALPSLPEEADEQGTSSEHALPEPAITQTTAPRTSSTRSLRKTTEAQRTTRQTRSSGSRTAGKGSKAVASGQSGKDKVTSKVTRTSSGGTKRGAPNDHYSNSRNRSSDTGSQDTTMSHSKRRRIEDVVLQELQAAQYALECMDADTSRYYVTSVCVDGFMIWLMYHNRDRVYRSMMFNFKQSPELLALIAFAMTRCTPVQAGFDPHLQFPVADRDGAITYTNDVAYPRKLNGARFVLPKSKDQSEVTFVVEGSSLIYSYMGLIGRGTMVYPVKKLVDNTCWTSPGRTLEPVFLEHLKKKLPHMAEHFPVVEAWREFEQGQPFLDMLDEKIREKILEDSRRLIYQVTLRLQPLWELDSVEEFESCYIDIVEMHFHAHDDAHVLHRDISENNAMSRRRASDRKALGYLNDWDLACFVGPLGVSESSTKQHRTGTGPFMAIDLQQPDGEGKSPIRDHRYCHDLESLFWLLVWAVLHFDLTAKRRGGCLVKAWEGDWRTAAESKWAFLSEPETQRQTLKLALKPYAAIVKRWILPLADMFHDARHDCKKSRDAEGFKIFDHEMYAKEITFEKFMQTIGVKPRQWVLEKK</sequence>
<dbReference type="OrthoDB" id="5569250at2759"/>
<feature type="compositionally biased region" description="Polar residues" evidence="1">
    <location>
        <begin position="265"/>
        <end position="284"/>
    </location>
</feature>
<name>A0A550CEP5_9AGAR</name>
<feature type="domain" description="Fungal-type protein kinase" evidence="2">
    <location>
        <begin position="296"/>
        <end position="471"/>
    </location>
</feature>
<evidence type="ECO:0000313" key="3">
    <source>
        <dbReference type="EMBL" id="TRM63254.1"/>
    </source>
</evidence>
<dbReference type="STRING" id="97359.A0A550CEP5"/>
<evidence type="ECO:0000256" key="1">
    <source>
        <dbReference type="SAM" id="MobiDB-lite"/>
    </source>
</evidence>
<evidence type="ECO:0000313" key="4">
    <source>
        <dbReference type="Proteomes" id="UP000320762"/>
    </source>
</evidence>
<dbReference type="InterPro" id="IPR040976">
    <property type="entry name" value="Pkinase_fungal"/>
</dbReference>
<feature type="compositionally biased region" description="Polar residues" evidence="1">
    <location>
        <begin position="247"/>
        <end position="256"/>
    </location>
</feature>
<evidence type="ECO:0000259" key="2">
    <source>
        <dbReference type="Pfam" id="PF17667"/>
    </source>
</evidence>
<dbReference type="Pfam" id="PF17667">
    <property type="entry name" value="Pkinase_fungal"/>
    <property type="match status" value="2"/>
</dbReference>
<dbReference type="PANTHER" id="PTHR38248">
    <property type="entry name" value="FUNK1 6"/>
    <property type="match status" value="1"/>
</dbReference>
<dbReference type="AlphaFoldDB" id="A0A550CEP5"/>
<feature type="compositionally biased region" description="Low complexity" evidence="1">
    <location>
        <begin position="213"/>
        <end position="229"/>
    </location>
</feature>
<protein>
    <recommendedName>
        <fullName evidence="2">Fungal-type protein kinase domain-containing protein</fullName>
    </recommendedName>
</protein>
<accession>A0A550CEP5</accession>
<comment type="caution">
    <text evidence="3">The sequence shown here is derived from an EMBL/GenBank/DDBJ whole genome shotgun (WGS) entry which is preliminary data.</text>
</comment>
<organism evidence="3 4">
    <name type="scientific">Schizophyllum amplum</name>
    <dbReference type="NCBI Taxonomy" id="97359"/>
    <lineage>
        <taxon>Eukaryota</taxon>
        <taxon>Fungi</taxon>
        <taxon>Dikarya</taxon>
        <taxon>Basidiomycota</taxon>
        <taxon>Agaricomycotina</taxon>
        <taxon>Agaricomycetes</taxon>
        <taxon>Agaricomycetidae</taxon>
        <taxon>Agaricales</taxon>
        <taxon>Schizophyllaceae</taxon>
        <taxon>Schizophyllum</taxon>
    </lineage>
</organism>
<reference evidence="3 4" key="1">
    <citation type="journal article" date="2019" name="New Phytol.">
        <title>Comparative genomics reveals unique wood-decay strategies and fruiting body development in the Schizophyllaceae.</title>
        <authorList>
            <person name="Almasi E."/>
            <person name="Sahu N."/>
            <person name="Krizsan K."/>
            <person name="Balint B."/>
            <person name="Kovacs G.M."/>
            <person name="Kiss B."/>
            <person name="Cseklye J."/>
            <person name="Drula E."/>
            <person name="Henrissat B."/>
            <person name="Nagy I."/>
            <person name="Chovatia M."/>
            <person name="Adam C."/>
            <person name="LaButti K."/>
            <person name="Lipzen A."/>
            <person name="Riley R."/>
            <person name="Grigoriev I.V."/>
            <person name="Nagy L.G."/>
        </authorList>
    </citation>
    <scope>NUCLEOTIDE SEQUENCE [LARGE SCALE GENOMIC DNA]</scope>
    <source>
        <strain evidence="3 4">NL-1724</strain>
    </source>
</reference>